<feature type="signal peptide" evidence="2">
    <location>
        <begin position="1"/>
        <end position="21"/>
    </location>
</feature>
<sequence length="259" mass="29945" precursor="true">MNRINLTLLFFALLFLGQLQAQSHIARQIEELEKDFHAFEYNKVLEKGNFLLSDPYVTKEDSLQILKYMLSSAYALSDTVEAKKIIHKIIKCDANFVLSPVETSPKIIEFFEHVKRQIKQNKPIVPLKPQIITVVKPASLPLASSMLTLLLPGSGHLHQKFKKKGMMYSGISLGMIGGMIYAAIQTEKKEDQYLSAKPGADFDRLYDDYNRFYRARNLLFAAFLAWDFYVFYDLNKEWQIHIKSRVKNDGVALQLSWKW</sequence>
<protein>
    <recommendedName>
        <fullName evidence="7">DUF5683 domain-containing protein</fullName>
    </recommendedName>
</protein>
<name>H1XNI9_CALAY</name>
<feature type="chain" id="PRO_5010834552" description="DUF5683 domain-containing protein" evidence="2">
    <location>
        <begin position="22"/>
        <end position="259"/>
    </location>
</feature>
<evidence type="ECO:0000256" key="1">
    <source>
        <dbReference type="SAM" id="Phobius"/>
    </source>
</evidence>
<keyword evidence="1" id="KW-0472">Membrane</keyword>
<dbReference type="STRING" id="880073.Cabys_1378"/>
<dbReference type="KEGG" id="caby:Cabys_1378"/>
<reference evidence="3 6" key="2">
    <citation type="submission" date="2016-11" db="EMBL/GenBank/DDBJ databases">
        <title>Genomic analysis of Caldithrix abyssi and proposal of a novel bacterial phylum Caldithrichaeota.</title>
        <authorList>
            <person name="Kublanov I."/>
            <person name="Sigalova O."/>
            <person name="Gavrilov S."/>
            <person name="Lebedinsky A."/>
            <person name="Ivanova N."/>
            <person name="Daum C."/>
            <person name="Reddy T."/>
            <person name="Klenk H.P."/>
            <person name="Goker M."/>
            <person name="Reva O."/>
            <person name="Miroshnichenko M."/>
            <person name="Kyprides N."/>
            <person name="Woyke T."/>
            <person name="Gelfand M."/>
        </authorList>
    </citation>
    <scope>NUCLEOTIDE SEQUENCE [LARGE SCALE GENOMIC DNA]</scope>
    <source>
        <strain evidence="3 6">LF13</strain>
    </source>
</reference>
<dbReference type="EMBL" id="CM001402">
    <property type="protein sequence ID" value="EHO42160.1"/>
    <property type="molecule type" value="Genomic_DNA"/>
</dbReference>
<dbReference type="eggNOG" id="ENOG5033HR1">
    <property type="taxonomic scope" value="Bacteria"/>
</dbReference>
<dbReference type="Proteomes" id="UP000183868">
    <property type="component" value="Chromosome"/>
</dbReference>
<dbReference type="InParanoid" id="H1XNI9"/>
<evidence type="ECO:0000256" key="2">
    <source>
        <dbReference type="SAM" id="SignalP"/>
    </source>
</evidence>
<feature type="transmembrane region" description="Helical" evidence="1">
    <location>
        <begin position="218"/>
        <end position="235"/>
    </location>
</feature>
<accession>H1XNI9</accession>
<proteinExistence type="predicted"/>
<dbReference type="HOGENOM" id="CLU_1072331_0_0_0"/>
<keyword evidence="5" id="KW-1185">Reference proteome</keyword>
<dbReference type="EMBL" id="CP018099">
    <property type="protein sequence ID" value="APF18127.1"/>
    <property type="molecule type" value="Genomic_DNA"/>
</dbReference>
<evidence type="ECO:0008006" key="7">
    <source>
        <dbReference type="Google" id="ProtNLM"/>
    </source>
</evidence>
<keyword evidence="1" id="KW-0812">Transmembrane</keyword>
<gene>
    <name evidence="3" type="ORF">Cabys_1378</name>
    <name evidence="4" type="ORF">Calab_2550</name>
</gene>
<dbReference type="PaxDb" id="880073-Calab_2550"/>
<organism evidence="4 5">
    <name type="scientific">Caldithrix abyssi DSM 13497</name>
    <dbReference type="NCBI Taxonomy" id="880073"/>
    <lineage>
        <taxon>Bacteria</taxon>
        <taxon>Pseudomonadati</taxon>
        <taxon>Calditrichota</taxon>
        <taxon>Calditrichia</taxon>
        <taxon>Calditrichales</taxon>
        <taxon>Calditrichaceae</taxon>
        <taxon>Caldithrix</taxon>
    </lineage>
</organism>
<evidence type="ECO:0000313" key="3">
    <source>
        <dbReference type="EMBL" id="APF18127.1"/>
    </source>
</evidence>
<keyword evidence="1" id="KW-1133">Transmembrane helix</keyword>
<dbReference type="Proteomes" id="UP000004671">
    <property type="component" value="Chromosome"/>
</dbReference>
<dbReference type="AlphaFoldDB" id="H1XNI9"/>
<feature type="transmembrane region" description="Helical" evidence="1">
    <location>
        <begin position="165"/>
        <end position="184"/>
    </location>
</feature>
<evidence type="ECO:0000313" key="4">
    <source>
        <dbReference type="EMBL" id="EHO42160.1"/>
    </source>
</evidence>
<evidence type="ECO:0000313" key="5">
    <source>
        <dbReference type="Proteomes" id="UP000004671"/>
    </source>
</evidence>
<keyword evidence="2" id="KW-0732">Signal</keyword>
<reference evidence="4 5" key="1">
    <citation type="submission" date="2011-09" db="EMBL/GenBank/DDBJ databases">
        <title>The permanent draft genome of Caldithrix abyssi DSM 13497.</title>
        <authorList>
            <consortium name="US DOE Joint Genome Institute (JGI-PGF)"/>
            <person name="Lucas S."/>
            <person name="Han J."/>
            <person name="Lapidus A."/>
            <person name="Bruce D."/>
            <person name="Goodwin L."/>
            <person name="Pitluck S."/>
            <person name="Peters L."/>
            <person name="Kyrpides N."/>
            <person name="Mavromatis K."/>
            <person name="Ivanova N."/>
            <person name="Mikhailova N."/>
            <person name="Chertkov O."/>
            <person name="Detter J.C."/>
            <person name="Tapia R."/>
            <person name="Han C."/>
            <person name="Land M."/>
            <person name="Hauser L."/>
            <person name="Markowitz V."/>
            <person name="Cheng J.-F."/>
            <person name="Hugenholtz P."/>
            <person name="Woyke T."/>
            <person name="Wu D."/>
            <person name="Spring S."/>
            <person name="Brambilla E."/>
            <person name="Klenk H.-P."/>
            <person name="Eisen J.A."/>
        </authorList>
    </citation>
    <scope>NUCLEOTIDE SEQUENCE [LARGE SCALE GENOMIC DNA]</scope>
    <source>
        <strain evidence="4 5">DSM 13497</strain>
    </source>
</reference>
<evidence type="ECO:0000313" key="6">
    <source>
        <dbReference type="Proteomes" id="UP000183868"/>
    </source>
</evidence>
<dbReference type="RefSeq" id="WP_006929415.1">
    <property type="nucleotide sequence ID" value="NZ_CM001402.1"/>
</dbReference>